<organism evidence="3 4">
    <name type="scientific">Escallonia rubra</name>
    <dbReference type="NCBI Taxonomy" id="112253"/>
    <lineage>
        <taxon>Eukaryota</taxon>
        <taxon>Viridiplantae</taxon>
        <taxon>Streptophyta</taxon>
        <taxon>Embryophyta</taxon>
        <taxon>Tracheophyta</taxon>
        <taxon>Spermatophyta</taxon>
        <taxon>Magnoliopsida</taxon>
        <taxon>eudicotyledons</taxon>
        <taxon>Gunneridae</taxon>
        <taxon>Pentapetalae</taxon>
        <taxon>asterids</taxon>
        <taxon>campanulids</taxon>
        <taxon>Escalloniales</taxon>
        <taxon>Escalloniaceae</taxon>
        <taxon>Escallonia</taxon>
    </lineage>
</organism>
<evidence type="ECO:0000256" key="1">
    <source>
        <dbReference type="SAM" id="MobiDB-lite"/>
    </source>
</evidence>
<dbReference type="SUPFAM" id="SSF48452">
    <property type="entry name" value="TPR-like"/>
    <property type="match status" value="1"/>
</dbReference>
<sequence>MKAVLPRTGSVPVHLSSFLPDSPRVSISTRDIGAGFFSGERSSSSSHMISLNVETTRRSTIRRALSEPDMIAAESEIRGVFRSRSFPARIPEEEYASDSDDEVGGGGVGSLVLSERAFDQKDCHWPINGIPLEELEFSGGGNGKGRLNGGGSGGDDYGIGGFSGGNADRGKIGAYYLEMLKSNPTNSLLLRNYAKFLHEVEMDTSKAEEYYGRAILASPGDGEVLSLYAKLIWETQRDEGRAKSYFDQAVHAAPDDCAVLGSYAHFMWEAEDEEDEAEEEETKRREVVSAASMVEAF</sequence>
<protein>
    <recommendedName>
        <fullName evidence="2">TmcB/TmcC TPR repeats domain-containing protein</fullName>
    </recommendedName>
</protein>
<dbReference type="PANTHER" id="PTHR26312">
    <property type="entry name" value="TETRATRICOPEPTIDE REPEAT PROTEIN 5"/>
    <property type="match status" value="1"/>
</dbReference>
<dbReference type="InterPro" id="IPR057352">
    <property type="entry name" value="TPR_TmcB/C"/>
</dbReference>
<evidence type="ECO:0000313" key="3">
    <source>
        <dbReference type="EMBL" id="KAK2994200.1"/>
    </source>
</evidence>
<dbReference type="Gene3D" id="1.25.40.10">
    <property type="entry name" value="Tetratricopeptide repeat domain"/>
    <property type="match status" value="1"/>
</dbReference>
<gene>
    <name evidence="3" type="ORF">RJ640_017820</name>
</gene>
<accession>A0AA88UQB2</accession>
<dbReference type="Proteomes" id="UP001187471">
    <property type="component" value="Unassembled WGS sequence"/>
</dbReference>
<proteinExistence type="predicted"/>
<keyword evidence="4" id="KW-1185">Reference proteome</keyword>
<dbReference type="EMBL" id="JAVXUO010000235">
    <property type="protein sequence ID" value="KAK2994200.1"/>
    <property type="molecule type" value="Genomic_DNA"/>
</dbReference>
<feature type="region of interest" description="Disordered" evidence="1">
    <location>
        <begin position="272"/>
        <end position="297"/>
    </location>
</feature>
<evidence type="ECO:0000313" key="4">
    <source>
        <dbReference type="Proteomes" id="UP001187471"/>
    </source>
</evidence>
<feature type="domain" description="TmcB/TmcC TPR repeats" evidence="2">
    <location>
        <begin position="172"/>
        <end position="214"/>
    </location>
</feature>
<dbReference type="PANTHER" id="PTHR26312:SF123">
    <property type="entry name" value="TETRATRICOPEPTIDE REPEAT (TPR)-LIKE SUPERFAMILY PROTEIN"/>
    <property type="match status" value="1"/>
</dbReference>
<evidence type="ECO:0000259" key="2">
    <source>
        <dbReference type="Pfam" id="PF25474"/>
    </source>
</evidence>
<reference evidence="3" key="1">
    <citation type="submission" date="2022-12" db="EMBL/GenBank/DDBJ databases">
        <title>Draft genome assemblies for two species of Escallonia (Escalloniales).</title>
        <authorList>
            <person name="Chanderbali A."/>
            <person name="Dervinis C."/>
            <person name="Anghel I."/>
            <person name="Soltis D."/>
            <person name="Soltis P."/>
            <person name="Zapata F."/>
        </authorList>
    </citation>
    <scope>NUCLEOTIDE SEQUENCE</scope>
    <source>
        <strain evidence="3">UCBG92.1500</strain>
        <tissue evidence="3">Leaf</tissue>
    </source>
</reference>
<comment type="caution">
    <text evidence="3">The sequence shown here is derived from an EMBL/GenBank/DDBJ whole genome shotgun (WGS) entry which is preliminary data.</text>
</comment>
<dbReference type="AlphaFoldDB" id="A0AA88UQB2"/>
<dbReference type="InterPro" id="IPR011990">
    <property type="entry name" value="TPR-like_helical_dom_sf"/>
</dbReference>
<name>A0AA88UQB2_9ASTE</name>
<dbReference type="Pfam" id="PF25474">
    <property type="entry name" value="TPR_TmcB"/>
    <property type="match status" value="1"/>
</dbReference>